<comment type="caution">
    <text evidence="1">The sequence shown here is derived from an EMBL/GenBank/DDBJ whole genome shotgun (WGS) entry which is preliminary data.</text>
</comment>
<dbReference type="RefSeq" id="WP_174373378.1">
    <property type="nucleotide sequence ID" value="NZ_JAFLNA010000003.1"/>
</dbReference>
<organism evidence="1 2">
    <name type="scientific">Agrobacterium burrii</name>
    <dbReference type="NCBI Taxonomy" id="2815339"/>
    <lineage>
        <taxon>Bacteria</taxon>
        <taxon>Pseudomonadati</taxon>
        <taxon>Pseudomonadota</taxon>
        <taxon>Alphaproteobacteria</taxon>
        <taxon>Hyphomicrobiales</taxon>
        <taxon>Rhizobiaceae</taxon>
        <taxon>Rhizobium/Agrobacterium group</taxon>
        <taxon>Agrobacterium</taxon>
        <taxon>Agrobacterium tumefaciens complex</taxon>
    </lineage>
</organism>
<gene>
    <name evidence="1" type="ORF">JZX89_08575</name>
</gene>
<proteinExistence type="predicted"/>
<reference evidence="1 2" key="1">
    <citation type="submission" date="2021-03" db="EMBL/GenBank/DDBJ databases">
        <title>Whole genome sequence of Agrobacterium sp. strain Rnr.</title>
        <authorList>
            <person name="Mafakheri H."/>
            <person name="Taghavi S.M."/>
            <person name="Nemanja K."/>
            <person name="Osdaghi E."/>
        </authorList>
    </citation>
    <scope>NUCLEOTIDE SEQUENCE [LARGE SCALE GENOMIC DNA]</scope>
    <source>
        <strain evidence="1 2">Rnr</strain>
    </source>
</reference>
<evidence type="ECO:0000313" key="2">
    <source>
        <dbReference type="Proteomes" id="UP000664699"/>
    </source>
</evidence>
<keyword evidence="2" id="KW-1185">Reference proteome</keyword>
<name>A0ABS3EFR2_9HYPH</name>
<dbReference type="Proteomes" id="UP000664699">
    <property type="component" value="Unassembled WGS sequence"/>
</dbReference>
<protein>
    <submittedName>
        <fullName evidence="1">CopG family transcriptional regulator</fullName>
    </submittedName>
</protein>
<dbReference type="EMBL" id="JAFLNA010000003">
    <property type="protein sequence ID" value="MBO0130801.1"/>
    <property type="molecule type" value="Genomic_DNA"/>
</dbReference>
<evidence type="ECO:0000313" key="1">
    <source>
        <dbReference type="EMBL" id="MBO0130801.1"/>
    </source>
</evidence>
<accession>A0ABS3EFR2</accession>
<dbReference type="NCBIfam" id="NF047399">
    <property type="entry name" value="BrnA_antitoxin_add"/>
    <property type="match status" value="1"/>
</dbReference>
<sequence>MKTISAEDLDRKFDDGEDIDDYVDWSQASRPGTEHTHFDLPNGILRRVDAEAARLGTTREALIVKWISEKLENNQRAK</sequence>